<organism evidence="2 3">
    <name type="scientific">Streblomastix strix</name>
    <dbReference type="NCBI Taxonomy" id="222440"/>
    <lineage>
        <taxon>Eukaryota</taxon>
        <taxon>Metamonada</taxon>
        <taxon>Preaxostyla</taxon>
        <taxon>Oxymonadida</taxon>
        <taxon>Streblomastigidae</taxon>
        <taxon>Streblomastix</taxon>
    </lineage>
</organism>
<feature type="compositionally biased region" description="Polar residues" evidence="1">
    <location>
        <begin position="11"/>
        <end position="22"/>
    </location>
</feature>
<feature type="region of interest" description="Disordered" evidence="1">
    <location>
        <begin position="167"/>
        <end position="186"/>
    </location>
</feature>
<comment type="caution">
    <text evidence="2">The sequence shown here is derived from an EMBL/GenBank/DDBJ whole genome shotgun (WGS) entry which is preliminary data.</text>
</comment>
<name>A0A5J4V784_9EUKA</name>
<dbReference type="AlphaFoldDB" id="A0A5J4V784"/>
<reference evidence="2 3" key="1">
    <citation type="submission" date="2019-03" db="EMBL/GenBank/DDBJ databases">
        <title>Single cell metagenomics reveals metabolic interactions within the superorganism composed of flagellate Streblomastix strix and complex community of Bacteroidetes bacteria on its surface.</title>
        <authorList>
            <person name="Treitli S.C."/>
            <person name="Kolisko M."/>
            <person name="Husnik F."/>
            <person name="Keeling P."/>
            <person name="Hampl V."/>
        </authorList>
    </citation>
    <scope>NUCLEOTIDE SEQUENCE [LARGE SCALE GENOMIC DNA]</scope>
    <source>
        <strain evidence="2">ST1C</strain>
    </source>
</reference>
<feature type="compositionally biased region" description="Polar residues" evidence="1">
    <location>
        <begin position="173"/>
        <end position="182"/>
    </location>
</feature>
<evidence type="ECO:0000256" key="1">
    <source>
        <dbReference type="SAM" id="MobiDB-lite"/>
    </source>
</evidence>
<proteinExistence type="predicted"/>
<feature type="compositionally biased region" description="Basic and acidic residues" evidence="1">
    <location>
        <begin position="1"/>
        <end position="10"/>
    </location>
</feature>
<feature type="region of interest" description="Disordered" evidence="1">
    <location>
        <begin position="1"/>
        <end position="22"/>
    </location>
</feature>
<sequence length="208" mass="24203">MRYGQDDRSGQRGNNQNFQTSYNSRDYFRSYCRGYKGGKGEYRRIDYEVNRNRSGHNRDNRAPTISASLFSETTNSNIIHIPTPSVNQVHQQQDLLLHPPVVASPLPINPANIELHPANDTLHNDMIQPVNNTLEPQQQAQNKQQMINQQQQLLNQSNKQFFNQTYRFPDTPKSWSNVTKQPTGMDLRSDYEAQRLSNEMLRQQNRAR</sequence>
<evidence type="ECO:0000313" key="2">
    <source>
        <dbReference type="EMBL" id="KAA6378669.1"/>
    </source>
</evidence>
<dbReference type="Proteomes" id="UP000324800">
    <property type="component" value="Unassembled WGS sequence"/>
</dbReference>
<dbReference type="EMBL" id="SNRW01008995">
    <property type="protein sequence ID" value="KAA6378669.1"/>
    <property type="molecule type" value="Genomic_DNA"/>
</dbReference>
<evidence type="ECO:0000313" key="3">
    <source>
        <dbReference type="Proteomes" id="UP000324800"/>
    </source>
</evidence>
<accession>A0A5J4V784</accession>
<protein>
    <submittedName>
        <fullName evidence="2">Uncharacterized protein</fullName>
    </submittedName>
</protein>
<gene>
    <name evidence="2" type="ORF">EZS28_025804</name>
</gene>